<keyword evidence="15" id="KW-1185">Reference proteome</keyword>
<dbReference type="Pfam" id="PF00928">
    <property type="entry name" value="Adap_comp_sub"/>
    <property type="match status" value="1"/>
</dbReference>
<evidence type="ECO:0000256" key="5">
    <source>
        <dbReference type="ARBA" id="ARBA00022475"/>
    </source>
</evidence>
<sequence>MHNFKQKYLSSAFLALLLCLDVAMDASRENLAESPRHESSLTLSPLAHEAGISGRSIADVFRIQVVSNSDVRSPIITLGSTSFFHVRINNLYVVAVTKTNANAALVFEFCYRFINICKSYFGKIDEESIKNNFTMVYELIDEICDFGFPQNSEIDTLKSYITTESVVSQGIPADESSKITVQATGAISWRRADVKYKKNEAFVDVIETVNLSMSAKGNILRADVDGHIMMRAYLSGTPECKFGLNDKLVIDKSQQGGGGDAVELDDCRFHQCVRLNEFDAARTISFIPPDGEFELMKYRSTSNVKLPLRVIPTVTEVGTTQVTYDIIIKTNFNNKLAATNVVLRIPTPLNTTNVDCKVANGKAKYAPSENVVVWKIPRIQGGQECTFSALATLTTSVTNRQVWARPPIDVDFQVLMFTSSGLIVRFLKVFEKSNYQSVKFGFNQASSIDSLLDKDDVALEALLDEDDLLQECKAQNTRLIEYFGRVDVLKKLLGYVTGQTESEEKGRFKYPYIATEVLCSEIWSIVETCMREQDHLLVPFWETVLDRPPEEMKTQMIMASHFSKINSTFLTKKPEETIAFIQAQPEVVDRILQHIETSPFVDLLVRIIQLDEHAAGSGVLEWLSSQNFIGRLIDLLSPNHTTEVHSIVTDLIKGIISMATPSPAAGITDDSSGPASNRFARELAKRETITKLLSFMLCDFDSVPNRDNATSSVVHAIAVVIELIRKNNSDYFEPYLFHTLRNRLIHVQQQVHAQGEDSRTALEETMKEMVNRMGVVHLGPVLELMCENLHRFHELLKKPRSLQGPIQTTVGAITPLTLERYRILELLAELLHCSNMSLLNRPAEYSHLYDSEGRLQGGLSALEELASVIAMNNANEREQDNQDDDDDEPAPVCDFPVRAPTQDSPSLDSDDEMDEPGSSDDDEMEEIAMYDEPQGLDNIFSPSSSIPSSLGSAHLPSSPFNAETSSIDSNSSGGSSSGTATGTSSSPLTPGERPSRRLSARSIRSIGSRRSSRRRHTMDNSVEIKLPIGEQLKKQFLDMNLFGTLLDLFFEFPWNNFLHSAVYDLIHQVLTGNVETGRNRELAISLFRDAKIMHRIVEGQARNDNDTAMTKGGRLGYMGHLTLIAEDVITALEHFPPELRLLIIQYAPEDEWDRYVTGRYTETKANDTRLLGGGKPIVASRNVSQWKVDEDELTSSGGGNGAGGAGAGSSSGVKSEFRRVTAGGGGEGGPRNTAHFLPESIEEEEEDDDDEDEDSTRGAHFARYLEQEMHSSADQFNSSDDDDDDDDEGWLSQSTFGLRDPPVSALHQNTERRPLGTSGFDDAFDPGSSLASGSSNLRVSNDDEDDDGFGPFSNPGGGSAAFNFSSSSLSEDMDDASFDSFGDFELRRRLRGSEAEEGWGRVGRLFLGRRLQV</sequence>
<feature type="compositionally biased region" description="Acidic residues" evidence="11">
    <location>
        <begin position="1240"/>
        <end position="1254"/>
    </location>
</feature>
<evidence type="ECO:0000256" key="4">
    <source>
        <dbReference type="ARBA" id="ARBA00022448"/>
    </source>
</evidence>
<evidence type="ECO:0000313" key="14">
    <source>
        <dbReference type="EMBL" id="KAJ2933702.1"/>
    </source>
</evidence>
<feature type="compositionally biased region" description="Low complexity" evidence="11">
    <location>
        <begin position="1000"/>
        <end position="1009"/>
    </location>
</feature>
<feature type="domain" description="MHD" evidence="13">
    <location>
        <begin position="198"/>
        <end position="454"/>
    </location>
</feature>
<dbReference type="PROSITE" id="PS00991">
    <property type="entry name" value="CLAT_ADAPTOR_M_2"/>
    <property type="match status" value="1"/>
</dbReference>
<dbReference type="InterPro" id="IPR043532">
    <property type="entry name" value="AP2_Mu_N"/>
</dbReference>
<feature type="region of interest" description="Disordered" evidence="11">
    <location>
        <begin position="877"/>
        <end position="922"/>
    </location>
</feature>
<feature type="compositionally biased region" description="Gly residues" evidence="11">
    <location>
        <begin position="1196"/>
        <end position="1209"/>
    </location>
</feature>
<dbReference type="GO" id="GO:0005886">
    <property type="term" value="C:plasma membrane"/>
    <property type="evidence" value="ECO:0007669"/>
    <property type="project" value="UniProtKB-SubCell"/>
</dbReference>
<dbReference type="InterPro" id="IPR018240">
    <property type="entry name" value="Clathrin_mu_CS"/>
</dbReference>
<gene>
    <name evidence="14" type="ORF">H1R20_g3367</name>
</gene>
<dbReference type="InterPro" id="IPR043512">
    <property type="entry name" value="Mu2_C"/>
</dbReference>
<evidence type="ECO:0000256" key="3">
    <source>
        <dbReference type="ARBA" id="ARBA00006180"/>
    </source>
</evidence>
<feature type="region of interest" description="Disordered" evidence="11">
    <location>
        <begin position="935"/>
        <end position="1018"/>
    </location>
</feature>
<evidence type="ECO:0000256" key="2">
    <source>
        <dbReference type="ARBA" id="ARBA00004277"/>
    </source>
</evidence>
<keyword evidence="4" id="KW-0813">Transport</keyword>
<dbReference type="GO" id="GO:0030131">
    <property type="term" value="C:clathrin adaptor complex"/>
    <property type="evidence" value="ECO:0007669"/>
    <property type="project" value="InterPro"/>
</dbReference>
<comment type="similarity">
    <text evidence="3">Belongs to the SAPS family.</text>
</comment>
<dbReference type="Pfam" id="PF04499">
    <property type="entry name" value="SAPS"/>
    <property type="match status" value="1"/>
</dbReference>
<comment type="subcellular location">
    <subcellularLocation>
        <location evidence="1">Cell membrane</location>
    </subcellularLocation>
    <subcellularLocation>
        <location evidence="2">Membrane</location>
        <location evidence="2">Coated pit</location>
        <topology evidence="2">Peripheral membrane protein</topology>
        <orientation evidence="2">Cytoplasmic side</orientation>
    </subcellularLocation>
</comment>
<dbReference type="InterPro" id="IPR036168">
    <property type="entry name" value="AP2_Mu_C_sf"/>
</dbReference>
<feature type="compositionally biased region" description="Acidic residues" evidence="11">
    <location>
        <begin position="908"/>
        <end position="922"/>
    </location>
</feature>
<evidence type="ECO:0000256" key="11">
    <source>
        <dbReference type="SAM" id="MobiDB-lite"/>
    </source>
</evidence>
<evidence type="ECO:0000256" key="8">
    <source>
        <dbReference type="ARBA" id="ARBA00023136"/>
    </source>
</evidence>
<dbReference type="PROSITE" id="PS51072">
    <property type="entry name" value="MHD"/>
    <property type="match status" value="1"/>
</dbReference>
<dbReference type="Proteomes" id="UP001140091">
    <property type="component" value="Unassembled WGS sequence"/>
</dbReference>
<dbReference type="GO" id="GO:0006886">
    <property type="term" value="P:intracellular protein transport"/>
    <property type="evidence" value="ECO:0007669"/>
    <property type="project" value="InterPro"/>
</dbReference>
<evidence type="ECO:0000256" key="10">
    <source>
        <dbReference type="ARBA" id="ARBA00023306"/>
    </source>
</evidence>
<dbReference type="CDD" id="cd09251">
    <property type="entry name" value="AP-2_Mu2_Cterm"/>
    <property type="match status" value="1"/>
</dbReference>
<dbReference type="FunFam" id="3.30.450.60:FF:000002">
    <property type="entry name" value="AP-2 complex subunit mu, putative"/>
    <property type="match status" value="1"/>
</dbReference>
<feature type="region of interest" description="Disordered" evidence="11">
    <location>
        <begin position="1188"/>
        <end position="1372"/>
    </location>
</feature>
<keyword evidence="6" id="KW-0254">Endocytosis</keyword>
<protein>
    <recommendedName>
        <fullName evidence="13">MHD domain-containing protein</fullName>
    </recommendedName>
</protein>
<dbReference type="GO" id="GO:0005829">
    <property type="term" value="C:cytosol"/>
    <property type="evidence" value="ECO:0007669"/>
    <property type="project" value="TreeGrafter"/>
</dbReference>
<dbReference type="CDD" id="cd14836">
    <property type="entry name" value="AP2_Mu_N"/>
    <property type="match status" value="1"/>
</dbReference>
<accession>A0A9W8JFR3</accession>
<evidence type="ECO:0000313" key="15">
    <source>
        <dbReference type="Proteomes" id="UP001140091"/>
    </source>
</evidence>
<dbReference type="PRINTS" id="PR00314">
    <property type="entry name" value="CLATHRINADPT"/>
</dbReference>
<evidence type="ECO:0000256" key="7">
    <source>
        <dbReference type="ARBA" id="ARBA00022927"/>
    </source>
</evidence>
<comment type="caution">
    <text evidence="14">The sequence shown here is derived from an EMBL/GenBank/DDBJ whole genome shotgun (WGS) entry which is preliminary data.</text>
</comment>
<feature type="compositionally biased region" description="Low complexity" evidence="11">
    <location>
        <begin position="964"/>
        <end position="986"/>
    </location>
</feature>
<organism evidence="14 15">
    <name type="scientific">Candolleomyces eurysporus</name>
    <dbReference type="NCBI Taxonomy" id="2828524"/>
    <lineage>
        <taxon>Eukaryota</taxon>
        <taxon>Fungi</taxon>
        <taxon>Dikarya</taxon>
        <taxon>Basidiomycota</taxon>
        <taxon>Agaricomycotina</taxon>
        <taxon>Agaricomycetes</taxon>
        <taxon>Agaricomycetidae</taxon>
        <taxon>Agaricales</taxon>
        <taxon>Agaricineae</taxon>
        <taxon>Psathyrellaceae</taxon>
        <taxon>Candolleomyces</taxon>
    </lineage>
</organism>
<dbReference type="InterPro" id="IPR011012">
    <property type="entry name" value="Longin-like_dom_sf"/>
</dbReference>
<dbReference type="InterPro" id="IPR028565">
    <property type="entry name" value="MHD"/>
</dbReference>
<dbReference type="InterPro" id="IPR007587">
    <property type="entry name" value="SAPS"/>
</dbReference>
<dbReference type="PANTHER" id="PTHR12634">
    <property type="entry name" value="SIT4 YEAST -ASSOCIATING PROTEIN-RELATED"/>
    <property type="match status" value="1"/>
</dbReference>
<dbReference type="Gene3D" id="2.60.40.1170">
    <property type="entry name" value="Mu homology domain, subdomain B"/>
    <property type="match status" value="2"/>
</dbReference>
<feature type="compositionally biased region" description="Acidic residues" evidence="11">
    <location>
        <begin position="1279"/>
        <end position="1289"/>
    </location>
</feature>
<dbReference type="OrthoDB" id="10259133at2759"/>
<evidence type="ECO:0000256" key="9">
    <source>
        <dbReference type="ARBA" id="ARBA00023176"/>
    </source>
</evidence>
<reference evidence="14" key="1">
    <citation type="submission" date="2022-06" db="EMBL/GenBank/DDBJ databases">
        <title>Genome Sequence of Candolleomyces eurysporus.</title>
        <authorList>
            <person name="Buettner E."/>
        </authorList>
    </citation>
    <scope>NUCLEOTIDE SEQUENCE</scope>
    <source>
        <strain evidence="14">VTCC 930004</strain>
    </source>
</reference>
<feature type="compositionally biased region" description="Low complexity" evidence="11">
    <location>
        <begin position="1349"/>
        <end position="1370"/>
    </location>
</feature>
<dbReference type="GO" id="GO:0005634">
    <property type="term" value="C:nucleus"/>
    <property type="evidence" value="ECO:0007669"/>
    <property type="project" value="TreeGrafter"/>
</dbReference>
<evidence type="ECO:0000256" key="12">
    <source>
        <dbReference type="SAM" id="SignalP"/>
    </source>
</evidence>
<feature type="compositionally biased region" description="Polar residues" evidence="11">
    <location>
        <begin position="1329"/>
        <end position="1339"/>
    </location>
</feature>
<proteinExistence type="inferred from homology"/>
<dbReference type="PROSITE" id="PS00990">
    <property type="entry name" value="CLAT_ADAPTOR_M_1"/>
    <property type="match status" value="1"/>
</dbReference>
<dbReference type="SUPFAM" id="SSF49447">
    <property type="entry name" value="Second domain of Mu2 adaptin subunit (ap50) of ap2 adaptor"/>
    <property type="match status" value="1"/>
</dbReference>
<evidence type="ECO:0000256" key="1">
    <source>
        <dbReference type="ARBA" id="ARBA00004236"/>
    </source>
</evidence>
<dbReference type="SUPFAM" id="SSF64356">
    <property type="entry name" value="SNARE-like"/>
    <property type="match status" value="1"/>
</dbReference>
<evidence type="ECO:0000259" key="13">
    <source>
        <dbReference type="PROSITE" id="PS51072"/>
    </source>
</evidence>
<dbReference type="EMBL" id="JANBPK010000737">
    <property type="protein sequence ID" value="KAJ2933702.1"/>
    <property type="molecule type" value="Genomic_DNA"/>
</dbReference>
<dbReference type="GO" id="GO:0005905">
    <property type="term" value="C:clathrin-coated pit"/>
    <property type="evidence" value="ECO:0007669"/>
    <property type="project" value="UniProtKB-KW"/>
</dbReference>
<dbReference type="GO" id="GO:0006897">
    <property type="term" value="P:endocytosis"/>
    <property type="evidence" value="ECO:0007669"/>
    <property type="project" value="UniProtKB-KW"/>
</dbReference>
<keyword evidence="9" id="KW-0168">Coated pit</keyword>
<dbReference type="Gene3D" id="3.30.450.60">
    <property type="match status" value="1"/>
</dbReference>
<keyword evidence="5" id="KW-1003">Cell membrane</keyword>
<dbReference type="GO" id="GO:0019888">
    <property type="term" value="F:protein phosphatase regulator activity"/>
    <property type="evidence" value="ECO:0007669"/>
    <property type="project" value="TreeGrafter"/>
</dbReference>
<feature type="signal peptide" evidence="12">
    <location>
        <begin position="1"/>
        <end position="26"/>
    </location>
</feature>
<name>A0A9W8JFR3_9AGAR</name>
<keyword evidence="10" id="KW-0131">Cell cycle</keyword>
<evidence type="ECO:0000256" key="6">
    <source>
        <dbReference type="ARBA" id="ARBA00022583"/>
    </source>
</evidence>
<feature type="non-terminal residue" evidence="14">
    <location>
        <position position="1"/>
    </location>
</feature>
<dbReference type="GO" id="GO:0019903">
    <property type="term" value="F:protein phosphatase binding"/>
    <property type="evidence" value="ECO:0007669"/>
    <property type="project" value="InterPro"/>
</dbReference>
<keyword evidence="7" id="KW-0653">Protein transport</keyword>
<dbReference type="InterPro" id="IPR001392">
    <property type="entry name" value="Clathrin_mu"/>
</dbReference>
<feature type="chain" id="PRO_5040880433" description="MHD domain-containing protein" evidence="12">
    <location>
        <begin position="27"/>
        <end position="1413"/>
    </location>
</feature>
<dbReference type="PANTHER" id="PTHR12634:SF8">
    <property type="entry name" value="FIERY MOUNTAIN, ISOFORM D"/>
    <property type="match status" value="1"/>
</dbReference>
<keyword evidence="8" id="KW-0472">Membrane</keyword>
<keyword evidence="12" id="KW-0732">Signal</keyword>